<dbReference type="Pfam" id="PF00640">
    <property type="entry name" value="PID"/>
    <property type="match status" value="1"/>
</dbReference>
<keyword evidence="1 2" id="KW-0728">SH3 domain</keyword>
<feature type="compositionally biased region" description="Polar residues" evidence="3">
    <location>
        <begin position="246"/>
        <end position="262"/>
    </location>
</feature>
<dbReference type="PRINTS" id="PR00499">
    <property type="entry name" value="P67PHOX"/>
</dbReference>
<evidence type="ECO:0000256" key="1">
    <source>
        <dbReference type="ARBA" id="ARBA00022443"/>
    </source>
</evidence>
<dbReference type="SUPFAM" id="SSF50729">
    <property type="entry name" value="PH domain-like"/>
    <property type="match status" value="1"/>
</dbReference>
<dbReference type="Gene3D" id="2.30.30.40">
    <property type="entry name" value="SH3 Domains"/>
    <property type="match status" value="2"/>
</dbReference>
<accession>A0A914CTU2</accession>
<dbReference type="AlphaFoldDB" id="A0A914CTU2"/>
<dbReference type="PROSITE" id="PS01179">
    <property type="entry name" value="PID"/>
    <property type="match status" value="1"/>
</dbReference>
<feature type="domain" description="SH3" evidence="5">
    <location>
        <begin position="452"/>
        <end position="510"/>
    </location>
</feature>
<dbReference type="CDD" id="cd00174">
    <property type="entry name" value="SH3"/>
    <property type="match status" value="1"/>
</dbReference>
<dbReference type="InterPro" id="IPR001452">
    <property type="entry name" value="SH3_domain"/>
</dbReference>
<feature type="domain" description="PID" evidence="4">
    <location>
        <begin position="41"/>
        <end position="171"/>
    </location>
</feature>
<evidence type="ECO:0000313" key="7">
    <source>
        <dbReference type="WBParaSite" id="ACRNAN_scaffold13952.g15727.t1"/>
    </source>
</evidence>
<dbReference type="InterPro" id="IPR011993">
    <property type="entry name" value="PH-like_dom_sf"/>
</dbReference>
<feature type="domain" description="SH3" evidence="5">
    <location>
        <begin position="373"/>
        <end position="432"/>
    </location>
</feature>
<sequence>KTLDNSTTIPNNDLRRKVISVIHLPSTKVKAQSKDPARFQGNGLDFKGKFIGERDVTEARGMAMFSEAMRLAKASVKQSGSHKPRIFLNVSMDGLKIKDERNSAILYRFPVEKVSFIARDSTDYRAFGFIFTDENGKFKFFGIKTALSSEHAYSAISELLQLISEMKKNGELKQKEAFLPENEEITQGIVCEPDGCVVVGDLLDLDTSLDENLSSNPIPEDSLSANLHIASSTPTRLSPNPFGDSDSVTNGHSTEISPQSLNMKKRPAPPPPSSNTGMVSLPSLADAINDPHAIAKYVYISKETNELFCEPNDILLLKKKLDPHWVFACNLRTGVAAAVPVAFLDIKVALQSASPTSESFRPDDSTISKFNAPTNYMAKAIHDYCTGVEGDLSFKAGDWINVVERVNEHWLRGELFGQRGIFPLSFVQLENVQAIPMERPKSANSMSDSFSYPKVTVTSIHDYTSDVPEDLSFKIGDVIEIIKYVNEDWIMGRLHDRAGLVPLNFVKQNN</sequence>
<dbReference type="WBParaSite" id="ACRNAN_scaffold13952.g15727.t1">
    <property type="protein sequence ID" value="ACRNAN_scaffold13952.g15727.t1"/>
    <property type="gene ID" value="ACRNAN_scaffold13952.g15727"/>
</dbReference>
<reference evidence="7" key="1">
    <citation type="submission" date="2022-11" db="UniProtKB">
        <authorList>
            <consortium name="WormBaseParasite"/>
        </authorList>
    </citation>
    <scope>IDENTIFICATION</scope>
</reference>
<evidence type="ECO:0000259" key="5">
    <source>
        <dbReference type="PROSITE" id="PS50002"/>
    </source>
</evidence>
<keyword evidence="6" id="KW-1185">Reference proteome</keyword>
<dbReference type="SMART" id="SM00462">
    <property type="entry name" value="PTB"/>
    <property type="match status" value="1"/>
</dbReference>
<proteinExistence type="predicted"/>
<dbReference type="SMART" id="SM00326">
    <property type="entry name" value="SH3"/>
    <property type="match status" value="3"/>
</dbReference>
<evidence type="ECO:0000256" key="2">
    <source>
        <dbReference type="PROSITE-ProRule" id="PRU00192"/>
    </source>
</evidence>
<dbReference type="InterPro" id="IPR036028">
    <property type="entry name" value="SH3-like_dom_sf"/>
</dbReference>
<evidence type="ECO:0000313" key="6">
    <source>
        <dbReference type="Proteomes" id="UP000887540"/>
    </source>
</evidence>
<dbReference type="Gene3D" id="2.30.29.30">
    <property type="entry name" value="Pleckstrin-homology domain (PH domain)/Phosphotyrosine-binding domain (PTB)"/>
    <property type="match status" value="1"/>
</dbReference>
<dbReference type="GO" id="GO:0005737">
    <property type="term" value="C:cytoplasm"/>
    <property type="evidence" value="ECO:0007669"/>
    <property type="project" value="TreeGrafter"/>
</dbReference>
<dbReference type="PANTHER" id="PTHR47695:SF3">
    <property type="entry name" value="PID DOMAIN-CONTAINING PROTEIN"/>
    <property type="match status" value="1"/>
</dbReference>
<dbReference type="PANTHER" id="PTHR47695">
    <property type="entry name" value="PID DOMAIN-CONTAINING PROTEIN"/>
    <property type="match status" value="1"/>
</dbReference>
<dbReference type="Proteomes" id="UP000887540">
    <property type="component" value="Unplaced"/>
</dbReference>
<feature type="region of interest" description="Disordered" evidence="3">
    <location>
        <begin position="234"/>
        <end position="277"/>
    </location>
</feature>
<dbReference type="InterPro" id="IPR006020">
    <property type="entry name" value="PTB/PI_dom"/>
</dbReference>
<name>A0A914CTU2_9BILA</name>
<dbReference type="Pfam" id="PF00018">
    <property type="entry name" value="SH3_1"/>
    <property type="match status" value="2"/>
</dbReference>
<protein>
    <submittedName>
        <fullName evidence="7">Uncharacterized protein</fullName>
    </submittedName>
</protein>
<dbReference type="SUPFAM" id="SSF50044">
    <property type="entry name" value="SH3-domain"/>
    <property type="match status" value="3"/>
</dbReference>
<organism evidence="6 7">
    <name type="scientific">Acrobeloides nanus</name>
    <dbReference type="NCBI Taxonomy" id="290746"/>
    <lineage>
        <taxon>Eukaryota</taxon>
        <taxon>Metazoa</taxon>
        <taxon>Ecdysozoa</taxon>
        <taxon>Nematoda</taxon>
        <taxon>Chromadorea</taxon>
        <taxon>Rhabditida</taxon>
        <taxon>Tylenchina</taxon>
        <taxon>Cephalobomorpha</taxon>
        <taxon>Cephaloboidea</taxon>
        <taxon>Cephalobidae</taxon>
        <taxon>Acrobeloides</taxon>
    </lineage>
</organism>
<dbReference type="PROSITE" id="PS50002">
    <property type="entry name" value="SH3"/>
    <property type="match status" value="2"/>
</dbReference>
<evidence type="ECO:0000259" key="4">
    <source>
        <dbReference type="PROSITE" id="PS01179"/>
    </source>
</evidence>
<evidence type="ECO:0000256" key="3">
    <source>
        <dbReference type="SAM" id="MobiDB-lite"/>
    </source>
</evidence>
<dbReference type="PRINTS" id="PR00452">
    <property type="entry name" value="SH3DOMAIN"/>
</dbReference>